<evidence type="ECO:0000313" key="3">
    <source>
        <dbReference type="Proteomes" id="UP000053641"/>
    </source>
</evidence>
<protein>
    <submittedName>
        <fullName evidence="2">Nuclear GTPase SLIP-GC</fullName>
    </submittedName>
</protein>
<dbReference type="AlphaFoldDB" id="A0A099YXD3"/>
<dbReference type="Proteomes" id="UP000053641">
    <property type="component" value="Unassembled WGS sequence"/>
</dbReference>
<dbReference type="InterPro" id="IPR027417">
    <property type="entry name" value="P-loop_NTPase"/>
</dbReference>
<keyword evidence="3" id="KW-1185">Reference proteome</keyword>
<dbReference type="PANTHER" id="PTHR47308:SF1">
    <property type="entry name" value="NUCLEAR GTPASE SLIP-GC"/>
    <property type="match status" value="1"/>
</dbReference>
<evidence type="ECO:0000313" key="2">
    <source>
        <dbReference type="EMBL" id="KGL73240.1"/>
    </source>
</evidence>
<dbReference type="SUPFAM" id="SSF52540">
    <property type="entry name" value="P-loop containing nucleoside triphosphate hydrolases"/>
    <property type="match status" value="1"/>
</dbReference>
<dbReference type="PANTHER" id="PTHR47308">
    <property type="entry name" value="NUCLEAR GTPASE SLIP-GC"/>
    <property type="match status" value="1"/>
</dbReference>
<evidence type="ECO:0000259" key="1">
    <source>
        <dbReference type="Pfam" id="PF00350"/>
    </source>
</evidence>
<dbReference type="GO" id="GO:0003924">
    <property type="term" value="F:GTPase activity"/>
    <property type="evidence" value="ECO:0007669"/>
    <property type="project" value="TreeGrafter"/>
</dbReference>
<organism evidence="2 3">
    <name type="scientific">Tinamus guttatus</name>
    <name type="common">White-throated tinamou</name>
    <dbReference type="NCBI Taxonomy" id="94827"/>
    <lineage>
        <taxon>Eukaryota</taxon>
        <taxon>Metazoa</taxon>
        <taxon>Chordata</taxon>
        <taxon>Craniata</taxon>
        <taxon>Vertebrata</taxon>
        <taxon>Euteleostomi</taxon>
        <taxon>Archelosauria</taxon>
        <taxon>Archosauria</taxon>
        <taxon>Dinosauria</taxon>
        <taxon>Saurischia</taxon>
        <taxon>Theropoda</taxon>
        <taxon>Coelurosauria</taxon>
        <taxon>Aves</taxon>
        <taxon>Palaeognathae</taxon>
        <taxon>Tinamiformes</taxon>
        <taxon>Tinamidae</taxon>
        <taxon>Tinamus</taxon>
    </lineage>
</organism>
<reference evidence="2 3" key="1">
    <citation type="submission" date="2014-06" db="EMBL/GenBank/DDBJ databases">
        <title>Genome evolution of avian class.</title>
        <authorList>
            <person name="Zhang G."/>
            <person name="Li C."/>
        </authorList>
    </citation>
    <scope>NUCLEOTIDE SEQUENCE [LARGE SCALE GENOMIC DNA]</scope>
    <source>
        <strain evidence="2">BGI_N309</strain>
    </source>
</reference>
<proteinExistence type="predicted"/>
<dbReference type="Pfam" id="PF00350">
    <property type="entry name" value="Dynamin_N"/>
    <property type="match status" value="1"/>
</dbReference>
<sequence>AERGNAEEIARKRPRLPQAFQDDEQKLLKNYENIESKARKILNLVHERMKFVDQLGDAPSQLTYLRDRLTTLQEKSTFSVTSIGLFGSTGAGKSTLLNTLLGKEYFLPVSGTQTCTSCQVRVSVCRSKDYEAKIFLLSEQEWKDELEHLLAFLEEHEDDEEDESNKDVELAISKLRTVYGEGAERRSYEELLRATPKVNISSTGLIAFQK</sequence>
<name>A0A099YXD3_TINGU</name>
<accession>A0A099YXD3</accession>
<dbReference type="Gene3D" id="3.40.50.300">
    <property type="entry name" value="P-loop containing nucleotide triphosphate hydrolases"/>
    <property type="match status" value="1"/>
</dbReference>
<gene>
    <name evidence="2" type="ORF">N309_13310</name>
</gene>
<dbReference type="STRING" id="94827.A0A099YXD3"/>
<feature type="domain" description="Dynamin N-terminal" evidence="1">
    <location>
        <begin position="83"/>
        <end position="167"/>
    </location>
</feature>
<feature type="non-terminal residue" evidence="2">
    <location>
        <position position="210"/>
    </location>
</feature>
<dbReference type="EMBL" id="KL885841">
    <property type="protein sequence ID" value="KGL73240.1"/>
    <property type="molecule type" value="Genomic_DNA"/>
</dbReference>
<dbReference type="InterPro" id="IPR045063">
    <property type="entry name" value="Dynamin_N"/>
</dbReference>
<feature type="non-terminal residue" evidence="2">
    <location>
        <position position="1"/>
    </location>
</feature>
<dbReference type="InterPro" id="IPR053082">
    <property type="entry name" value="Nuclear_GTPase_SLIP-GC"/>
</dbReference>
<dbReference type="CDD" id="cd00882">
    <property type="entry name" value="Ras_like_GTPase"/>
    <property type="match status" value="1"/>
</dbReference>